<dbReference type="InterPro" id="IPR023833">
    <property type="entry name" value="Signal_pept_SipW-depend-type"/>
</dbReference>
<dbReference type="Proteomes" id="UP000176780">
    <property type="component" value="Unassembled WGS sequence"/>
</dbReference>
<accession>A0A1F5HN42</accession>
<reference evidence="1 2" key="1">
    <citation type="journal article" date="2016" name="Nat. Commun.">
        <title>Thousands of microbial genomes shed light on interconnected biogeochemical processes in an aquifer system.</title>
        <authorList>
            <person name="Anantharaman K."/>
            <person name="Brown C.T."/>
            <person name="Hug L.A."/>
            <person name="Sharon I."/>
            <person name="Castelle C.J."/>
            <person name="Probst A.J."/>
            <person name="Thomas B.C."/>
            <person name="Singh A."/>
            <person name="Wilkins M.J."/>
            <person name="Karaoz U."/>
            <person name="Brodie E.L."/>
            <person name="Williams K.H."/>
            <person name="Hubbard S.S."/>
            <person name="Banfield J.F."/>
        </authorList>
    </citation>
    <scope>NUCLEOTIDE SEQUENCE [LARGE SCALE GENOMIC DNA]</scope>
</reference>
<sequence length="211" mass="21832">MINSRILLSAASIAAAGALVIGATFAFFSDSGTSSDNVFNSGTLNMQLSDNNQEDLDSVSGTWGLASAPGDTFTGDLRVTNTGSVAANHIELQFSNVVTDAGSGPGTVSTIPLDRVIEITTFGWDTDGNGSVDADLLPGVTQTNGNGIIDLDDLENQVADDFDDLSFGGTQSADHVLRIAGRLSPTQTVDQHQGDSVNMTLTATMNQDASQ</sequence>
<comment type="caution">
    <text evidence="1">The sequence shown here is derived from an EMBL/GenBank/DDBJ whole genome shotgun (WGS) entry which is preliminary data.</text>
</comment>
<dbReference type="STRING" id="1797727.A3B51_00980"/>
<evidence type="ECO:0008006" key="3">
    <source>
        <dbReference type="Google" id="ProtNLM"/>
    </source>
</evidence>
<dbReference type="Pfam" id="PF12389">
    <property type="entry name" value="Peptidase_M73"/>
    <property type="match status" value="1"/>
</dbReference>
<dbReference type="InterPro" id="IPR022121">
    <property type="entry name" value="Peptidase_M73_camelysin"/>
</dbReference>
<dbReference type="AlphaFoldDB" id="A0A1F5HN42"/>
<name>A0A1F5HN42_9BACT</name>
<evidence type="ECO:0000313" key="1">
    <source>
        <dbReference type="EMBL" id="OGE05577.1"/>
    </source>
</evidence>
<proteinExistence type="predicted"/>
<dbReference type="NCBIfam" id="TIGR04088">
    <property type="entry name" value="cognate_SipW"/>
    <property type="match status" value="1"/>
</dbReference>
<organism evidence="1 2">
    <name type="scientific">Candidatus Curtissbacteria bacterium RIFCSPLOWO2_01_FULL_41_18</name>
    <dbReference type="NCBI Taxonomy" id="1797727"/>
    <lineage>
        <taxon>Bacteria</taxon>
        <taxon>Candidatus Curtissiibacteriota</taxon>
    </lineage>
</organism>
<gene>
    <name evidence="1" type="ORF">A3B51_00980</name>
</gene>
<protein>
    <recommendedName>
        <fullName evidence="3">Camelysin metallo-endopeptidase</fullName>
    </recommendedName>
</protein>
<evidence type="ECO:0000313" key="2">
    <source>
        <dbReference type="Proteomes" id="UP000176780"/>
    </source>
</evidence>
<dbReference type="EMBL" id="MFBQ01000001">
    <property type="protein sequence ID" value="OGE05577.1"/>
    <property type="molecule type" value="Genomic_DNA"/>
</dbReference>